<proteinExistence type="predicted"/>
<evidence type="ECO:0000313" key="13">
    <source>
        <dbReference type="EMBL" id="PKI76436.1"/>
    </source>
</evidence>
<dbReference type="Pfam" id="PF17919">
    <property type="entry name" value="RT_RNaseH_2"/>
    <property type="match status" value="1"/>
</dbReference>
<dbReference type="InterPro" id="IPR041577">
    <property type="entry name" value="RT_RNaseH_2"/>
</dbReference>
<organism evidence="13 14">
    <name type="scientific">Punica granatum</name>
    <name type="common">Pomegranate</name>
    <dbReference type="NCBI Taxonomy" id="22663"/>
    <lineage>
        <taxon>Eukaryota</taxon>
        <taxon>Viridiplantae</taxon>
        <taxon>Streptophyta</taxon>
        <taxon>Embryophyta</taxon>
        <taxon>Tracheophyta</taxon>
        <taxon>Spermatophyta</taxon>
        <taxon>Magnoliopsida</taxon>
        <taxon>eudicotyledons</taxon>
        <taxon>Gunneridae</taxon>
        <taxon>Pentapetalae</taxon>
        <taxon>rosids</taxon>
        <taxon>malvids</taxon>
        <taxon>Myrtales</taxon>
        <taxon>Lythraceae</taxon>
        <taxon>Punica</taxon>
    </lineage>
</organism>
<keyword evidence="6" id="KW-0378">Hydrolase</keyword>
<feature type="domain" description="Reverse transcriptase/retrotransposon-derived protein RNase H-like" evidence="11">
    <location>
        <begin position="133"/>
        <end position="219"/>
    </location>
</feature>
<dbReference type="SUPFAM" id="SSF56672">
    <property type="entry name" value="DNA/RNA polymerases"/>
    <property type="match status" value="1"/>
</dbReference>
<evidence type="ECO:0000256" key="8">
    <source>
        <dbReference type="ARBA" id="ARBA00023268"/>
    </source>
</evidence>
<dbReference type="Gene3D" id="1.10.340.70">
    <property type="match status" value="1"/>
</dbReference>
<keyword evidence="14" id="KW-1185">Reference proteome</keyword>
<evidence type="ECO:0000256" key="1">
    <source>
        <dbReference type="ARBA" id="ARBA00022670"/>
    </source>
</evidence>
<gene>
    <name evidence="13" type="ORF">CRG98_003156</name>
</gene>
<dbReference type="AlphaFoldDB" id="A0A2I0L8J0"/>
<accession>A0A2I0L8J0</accession>
<keyword evidence="9" id="KW-0175">Coiled coil</keyword>
<keyword evidence="7" id="KW-0695">RNA-directed DNA polymerase</keyword>
<comment type="caution">
    <text evidence="13">The sequence shown here is derived from an EMBL/GenBank/DDBJ whole genome shotgun (WGS) entry which is preliminary data.</text>
</comment>
<dbReference type="STRING" id="22663.A0A2I0L8J0"/>
<evidence type="ECO:0000256" key="9">
    <source>
        <dbReference type="SAM" id="Coils"/>
    </source>
</evidence>
<keyword evidence="4" id="KW-0540">Nuclease</keyword>
<evidence type="ECO:0000259" key="10">
    <source>
        <dbReference type="Pfam" id="PF00078"/>
    </source>
</evidence>
<sequence length="444" mass="50918">MLDELHRASWFTKLDLRVGYHQIRVHPDDVIKTAFRTHNGHYKYLVMPFRLCNVPSMFQATMINIFRPYLRKFMLVFFDDILIYSLAWDEHIRHLREVLKAGRGRVSWPLYFTGYDRIARPLTNLLKNGRFEWSIEAKGAFNELKTSMTATSVLALPDFEDEFVIEADAFDTGIDAVLSRKGRPLAFLSKGLNESKKSWSTYEKEMLAILEAQKWITKFLGFDYKIEYKSGIENKAVDALSRKAEAITMVVPVPYSNLGELLEGEFNLKRGCLVRAGRVVVPDTLKLMRKILHEFHDLVTGGQSRILRTYKWIGQLFSWPGMKTDVVRYVQGYDTCQRNKSDSQRPTELLEPLPIHMMPFEAVYGRMASVLVGYEPGSTAVNEVKKQLRAQDMVLRELKSNLATTQSRMKATADKHRQDEEFEVGGLGVSEAPTIPATLSVQES</sequence>
<evidence type="ECO:0000259" key="12">
    <source>
        <dbReference type="Pfam" id="PF17921"/>
    </source>
</evidence>
<name>A0A2I0L8J0_PUNGR</name>
<dbReference type="FunFam" id="3.10.10.10:FF:000007">
    <property type="entry name" value="Retrovirus-related Pol polyprotein from transposon 17.6-like Protein"/>
    <property type="match status" value="1"/>
</dbReference>
<feature type="coiled-coil region" evidence="9">
    <location>
        <begin position="381"/>
        <end position="415"/>
    </location>
</feature>
<dbReference type="Proteomes" id="UP000233551">
    <property type="component" value="Unassembled WGS sequence"/>
</dbReference>
<evidence type="ECO:0000256" key="6">
    <source>
        <dbReference type="ARBA" id="ARBA00022801"/>
    </source>
</evidence>
<dbReference type="PANTHER" id="PTHR37984:SF5">
    <property type="entry name" value="PROTEIN NYNRIN-LIKE"/>
    <property type="match status" value="1"/>
</dbReference>
<evidence type="ECO:0000256" key="5">
    <source>
        <dbReference type="ARBA" id="ARBA00022759"/>
    </source>
</evidence>
<dbReference type="GO" id="GO:0004519">
    <property type="term" value="F:endonuclease activity"/>
    <property type="evidence" value="ECO:0007669"/>
    <property type="project" value="UniProtKB-KW"/>
</dbReference>
<dbReference type="Gene3D" id="3.10.10.10">
    <property type="entry name" value="HIV Type 1 Reverse Transcriptase, subunit A, domain 1"/>
    <property type="match status" value="1"/>
</dbReference>
<evidence type="ECO:0008006" key="15">
    <source>
        <dbReference type="Google" id="ProtNLM"/>
    </source>
</evidence>
<dbReference type="GO" id="GO:0008233">
    <property type="term" value="F:peptidase activity"/>
    <property type="evidence" value="ECO:0007669"/>
    <property type="project" value="UniProtKB-KW"/>
</dbReference>
<dbReference type="GO" id="GO:0006508">
    <property type="term" value="P:proteolysis"/>
    <property type="evidence" value="ECO:0007669"/>
    <property type="project" value="UniProtKB-KW"/>
</dbReference>
<dbReference type="Pfam" id="PF17921">
    <property type="entry name" value="Integrase_H2C2"/>
    <property type="match status" value="1"/>
</dbReference>
<evidence type="ECO:0000256" key="3">
    <source>
        <dbReference type="ARBA" id="ARBA00022695"/>
    </source>
</evidence>
<keyword evidence="8" id="KW-0511">Multifunctional enzyme</keyword>
<dbReference type="Pfam" id="PF00078">
    <property type="entry name" value="RVT_1"/>
    <property type="match status" value="1"/>
</dbReference>
<keyword evidence="2" id="KW-0808">Transferase</keyword>
<keyword evidence="5" id="KW-0255">Endonuclease</keyword>
<evidence type="ECO:0000256" key="4">
    <source>
        <dbReference type="ARBA" id="ARBA00022722"/>
    </source>
</evidence>
<evidence type="ECO:0000256" key="7">
    <source>
        <dbReference type="ARBA" id="ARBA00022918"/>
    </source>
</evidence>
<dbReference type="InterPro" id="IPR043502">
    <property type="entry name" value="DNA/RNA_pol_sf"/>
</dbReference>
<dbReference type="PANTHER" id="PTHR37984">
    <property type="entry name" value="PROTEIN CBG26694"/>
    <property type="match status" value="1"/>
</dbReference>
<keyword evidence="3" id="KW-0548">Nucleotidyltransferase</keyword>
<protein>
    <recommendedName>
        <fullName evidence="15">Reverse transcriptase domain-containing protein</fullName>
    </recommendedName>
</protein>
<dbReference type="EMBL" id="PGOL01000121">
    <property type="protein sequence ID" value="PKI76436.1"/>
    <property type="molecule type" value="Genomic_DNA"/>
</dbReference>
<dbReference type="CDD" id="cd01647">
    <property type="entry name" value="RT_LTR"/>
    <property type="match status" value="1"/>
</dbReference>
<reference evidence="13 14" key="1">
    <citation type="submission" date="2017-11" db="EMBL/GenBank/DDBJ databases">
        <title>De-novo sequencing of pomegranate (Punica granatum L.) genome.</title>
        <authorList>
            <person name="Akparov Z."/>
            <person name="Amiraslanov A."/>
            <person name="Hajiyeva S."/>
            <person name="Abbasov M."/>
            <person name="Kaur K."/>
            <person name="Hamwieh A."/>
            <person name="Solovyev V."/>
            <person name="Salamov A."/>
            <person name="Braich B."/>
            <person name="Kosarev P."/>
            <person name="Mahmoud A."/>
            <person name="Hajiyev E."/>
            <person name="Babayeva S."/>
            <person name="Izzatullayeva V."/>
            <person name="Mammadov A."/>
            <person name="Mammadov A."/>
            <person name="Sharifova S."/>
            <person name="Ojaghi J."/>
            <person name="Eynullazada K."/>
            <person name="Bayramov B."/>
            <person name="Abdulazimova A."/>
            <person name="Shahmuradov I."/>
        </authorList>
    </citation>
    <scope>NUCLEOTIDE SEQUENCE [LARGE SCALE GENOMIC DNA]</scope>
    <source>
        <strain evidence="14">cv. AG2017</strain>
        <tissue evidence="13">Leaf</tissue>
    </source>
</reference>
<dbReference type="InterPro" id="IPR050951">
    <property type="entry name" value="Retrovirus_Pol_polyprotein"/>
</dbReference>
<dbReference type="InterPro" id="IPR043128">
    <property type="entry name" value="Rev_trsase/Diguanyl_cyclase"/>
</dbReference>
<keyword evidence="1" id="KW-0645">Protease</keyword>
<feature type="domain" description="Reverse transcriptase" evidence="10">
    <location>
        <begin position="3"/>
        <end position="102"/>
    </location>
</feature>
<evidence type="ECO:0000313" key="14">
    <source>
        <dbReference type="Proteomes" id="UP000233551"/>
    </source>
</evidence>
<feature type="domain" description="Integrase zinc-binding" evidence="12">
    <location>
        <begin position="286"/>
        <end position="341"/>
    </location>
</feature>
<dbReference type="InterPro" id="IPR000477">
    <property type="entry name" value="RT_dom"/>
</dbReference>
<dbReference type="InterPro" id="IPR041588">
    <property type="entry name" value="Integrase_H2C2"/>
</dbReference>
<evidence type="ECO:0000259" key="11">
    <source>
        <dbReference type="Pfam" id="PF17919"/>
    </source>
</evidence>
<evidence type="ECO:0000256" key="2">
    <source>
        <dbReference type="ARBA" id="ARBA00022679"/>
    </source>
</evidence>
<dbReference type="Gene3D" id="3.30.70.270">
    <property type="match status" value="2"/>
</dbReference>
<dbReference type="GO" id="GO:0003964">
    <property type="term" value="F:RNA-directed DNA polymerase activity"/>
    <property type="evidence" value="ECO:0007669"/>
    <property type="project" value="UniProtKB-KW"/>
</dbReference>